<name>A0AA35ZCU3_LACSI</name>
<evidence type="ECO:0000313" key="3">
    <source>
        <dbReference type="Proteomes" id="UP001177003"/>
    </source>
</evidence>
<dbReference type="EMBL" id="OX465082">
    <property type="protein sequence ID" value="CAI9290205.1"/>
    <property type="molecule type" value="Genomic_DNA"/>
</dbReference>
<dbReference type="AlphaFoldDB" id="A0AA35ZCU3"/>
<dbReference type="Proteomes" id="UP001177003">
    <property type="component" value="Chromosome 6"/>
</dbReference>
<feature type="compositionally biased region" description="Basic and acidic residues" evidence="1">
    <location>
        <begin position="80"/>
        <end position="91"/>
    </location>
</feature>
<organism evidence="2 3">
    <name type="scientific">Lactuca saligna</name>
    <name type="common">Willowleaf lettuce</name>
    <dbReference type="NCBI Taxonomy" id="75948"/>
    <lineage>
        <taxon>Eukaryota</taxon>
        <taxon>Viridiplantae</taxon>
        <taxon>Streptophyta</taxon>
        <taxon>Embryophyta</taxon>
        <taxon>Tracheophyta</taxon>
        <taxon>Spermatophyta</taxon>
        <taxon>Magnoliopsida</taxon>
        <taxon>eudicotyledons</taxon>
        <taxon>Gunneridae</taxon>
        <taxon>Pentapetalae</taxon>
        <taxon>asterids</taxon>
        <taxon>campanulids</taxon>
        <taxon>Asterales</taxon>
        <taxon>Asteraceae</taxon>
        <taxon>Cichorioideae</taxon>
        <taxon>Cichorieae</taxon>
        <taxon>Lactucinae</taxon>
        <taxon>Lactuca</taxon>
    </lineage>
</organism>
<evidence type="ECO:0000313" key="2">
    <source>
        <dbReference type="EMBL" id="CAI9290205.1"/>
    </source>
</evidence>
<feature type="compositionally biased region" description="Polar residues" evidence="1">
    <location>
        <begin position="66"/>
        <end position="79"/>
    </location>
</feature>
<gene>
    <name evidence="2" type="ORF">LSALG_LOCUS29412</name>
</gene>
<keyword evidence="3" id="KW-1185">Reference proteome</keyword>
<reference evidence="2" key="1">
    <citation type="submission" date="2023-04" db="EMBL/GenBank/DDBJ databases">
        <authorList>
            <person name="Vijverberg K."/>
            <person name="Xiong W."/>
            <person name="Schranz E."/>
        </authorList>
    </citation>
    <scope>NUCLEOTIDE SEQUENCE</scope>
</reference>
<protein>
    <submittedName>
        <fullName evidence="2">Uncharacterized protein</fullName>
    </submittedName>
</protein>
<evidence type="ECO:0000256" key="1">
    <source>
        <dbReference type="SAM" id="MobiDB-lite"/>
    </source>
</evidence>
<sequence>MLCFTTLHTSPNLYSNKVAPEFPLLILRISSLMEITITTDNSSGQNEKASILGFCNTSKEISVASMTDGPTSSGLFQTSKEGEVADLEGGRSGDGVSGNRSAAKEKPAIKSPHSNRLLTILNLVSEYNYQATGSNGRRRRR</sequence>
<feature type="region of interest" description="Disordered" evidence="1">
    <location>
        <begin position="66"/>
        <end position="111"/>
    </location>
</feature>
<proteinExistence type="predicted"/>
<accession>A0AA35ZCU3</accession>